<organism evidence="2 3">
    <name type="scientific">Rhodopseudomonas faecalis</name>
    <dbReference type="NCBI Taxonomy" id="99655"/>
    <lineage>
        <taxon>Bacteria</taxon>
        <taxon>Pseudomonadati</taxon>
        <taxon>Pseudomonadota</taxon>
        <taxon>Alphaproteobacteria</taxon>
        <taxon>Hyphomicrobiales</taxon>
        <taxon>Nitrobacteraceae</taxon>
        <taxon>Rhodopseudomonas</taxon>
    </lineage>
</organism>
<sequence>MMITATTKTAKLVFGAAALAISFGVAQLAAGSDLRQPLQVDLRADLATPPSMAVNRAAKADRVTMGVIAPGLTFAVRPIDTAASSYLVRIPVVSGEAARPAPTRPAQIPAGKPMVACEPVVSVLTDIARQLPPGRCVT</sequence>
<feature type="signal peptide" evidence="1">
    <location>
        <begin position="1"/>
        <end position="26"/>
    </location>
</feature>
<comment type="caution">
    <text evidence="2">The sequence shown here is derived from an EMBL/GenBank/DDBJ whole genome shotgun (WGS) entry which is preliminary data.</text>
</comment>
<proteinExistence type="predicted"/>
<protein>
    <submittedName>
        <fullName evidence="2">Uncharacterized protein</fullName>
    </submittedName>
</protein>
<accession>A0A318TE15</accession>
<dbReference type="RefSeq" id="WP_110781386.1">
    <property type="nucleotide sequence ID" value="NZ_QJTI01000015.1"/>
</dbReference>
<keyword evidence="3" id="KW-1185">Reference proteome</keyword>
<evidence type="ECO:0000256" key="1">
    <source>
        <dbReference type="SAM" id="SignalP"/>
    </source>
</evidence>
<keyword evidence="1" id="KW-0732">Signal</keyword>
<evidence type="ECO:0000313" key="3">
    <source>
        <dbReference type="Proteomes" id="UP000248148"/>
    </source>
</evidence>
<dbReference type="AlphaFoldDB" id="A0A318TE15"/>
<evidence type="ECO:0000313" key="2">
    <source>
        <dbReference type="EMBL" id="PYF02047.1"/>
    </source>
</evidence>
<feature type="chain" id="PRO_5016318719" evidence="1">
    <location>
        <begin position="27"/>
        <end position="138"/>
    </location>
</feature>
<dbReference type="EMBL" id="QJTI01000015">
    <property type="protein sequence ID" value="PYF02047.1"/>
    <property type="molecule type" value="Genomic_DNA"/>
</dbReference>
<dbReference type="Proteomes" id="UP000248148">
    <property type="component" value="Unassembled WGS sequence"/>
</dbReference>
<name>A0A318TE15_9BRAD</name>
<gene>
    <name evidence="2" type="ORF">BJ122_11578</name>
</gene>
<reference evidence="2 3" key="1">
    <citation type="submission" date="2018-06" db="EMBL/GenBank/DDBJ databases">
        <title>Genomic Encyclopedia of Archaeal and Bacterial Type Strains, Phase II (KMG-II): from individual species to whole genera.</title>
        <authorList>
            <person name="Goeker M."/>
        </authorList>
    </citation>
    <scope>NUCLEOTIDE SEQUENCE [LARGE SCALE GENOMIC DNA]</scope>
    <source>
        <strain evidence="2 3">JCM 11668</strain>
    </source>
</reference>